<keyword evidence="4" id="KW-1185">Reference proteome</keyword>
<dbReference type="SUPFAM" id="SSF160272">
    <property type="entry name" value="Shew3726-like"/>
    <property type="match status" value="1"/>
</dbReference>
<dbReference type="Proteomes" id="UP001296969">
    <property type="component" value="Unassembled WGS sequence"/>
</dbReference>
<dbReference type="Proteomes" id="UP000807542">
    <property type="component" value="Unassembled WGS sequence"/>
</dbReference>
<gene>
    <name evidence="2" type="ORF">I2492_15445</name>
    <name evidence="1" type="ORF">I2493_15445</name>
</gene>
<dbReference type="EMBL" id="JADRCQ010000004">
    <property type="protein sequence ID" value="MBK5074407.1"/>
    <property type="molecule type" value="Genomic_DNA"/>
</dbReference>
<sequence>MNQAIIFTDNEEWDPIRNAVVCTALANGFQVHCCISSEVIKARFGFAELPEQFIELFRQYRWDLEDEFEQMILNAEFDSDGWVII</sequence>
<reference evidence="2 4" key="1">
    <citation type="submission" date="2020-11" db="EMBL/GenBank/DDBJ databases">
        <title>Insectihabitans protaetiae gen. nov. sp. nov. and Insectihabitans allomyrinae sp. nov., isolated from larvae of Protaetia brevitarsis seulensis and Allomyrina dichotoma, respectively.</title>
        <authorList>
            <person name="Lee S.D."/>
            <person name="Byeon Y.-S."/>
            <person name="Kim S.-M."/>
            <person name="Yang H.L."/>
            <person name="Kim I.S."/>
        </authorList>
    </citation>
    <scope>NUCLEOTIDE SEQUENCE</scope>
    <source>
        <strain evidence="2">CWB-B4</strain>
        <strain evidence="1 4">CWB-B43</strain>
    </source>
</reference>
<organism evidence="2 3">
    <name type="scientific">Limnobaculum xujianqingii</name>
    <dbReference type="NCBI Taxonomy" id="2738837"/>
    <lineage>
        <taxon>Bacteria</taxon>
        <taxon>Pseudomonadati</taxon>
        <taxon>Pseudomonadota</taxon>
        <taxon>Gammaproteobacteria</taxon>
        <taxon>Enterobacterales</taxon>
        <taxon>Budviciaceae</taxon>
        <taxon>Limnobaculum</taxon>
    </lineage>
</organism>
<evidence type="ECO:0000313" key="4">
    <source>
        <dbReference type="Proteomes" id="UP001296969"/>
    </source>
</evidence>
<name>A0A9D7AK74_9GAMM</name>
<evidence type="ECO:0000313" key="2">
    <source>
        <dbReference type="EMBL" id="MBK5177716.1"/>
    </source>
</evidence>
<accession>A0A9D7AK74</accession>
<evidence type="ECO:0000313" key="3">
    <source>
        <dbReference type="Proteomes" id="UP000807542"/>
    </source>
</evidence>
<comment type="caution">
    <text evidence="2">The sequence shown here is derived from an EMBL/GenBank/DDBJ whole genome shotgun (WGS) entry which is preliminary data.</text>
</comment>
<dbReference type="AlphaFoldDB" id="A0A9D7AK74"/>
<protein>
    <submittedName>
        <fullName evidence="2">DUF1488 domain-containing protein</fullName>
    </submittedName>
</protein>
<dbReference type="Gene3D" id="3.30.160.140">
    <property type="entry name" value="Shew3726-like"/>
    <property type="match status" value="1"/>
</dbReference>
<evidence type="ECO:0000313" key="1">
    <source>
        <dbReference type="EMBL" id="MBK5074407.1"/>
    </source>
</evidence>
<dbReference type="InterPro" id="IPR009962">
    <property type="entry name" value="DUF1488"/>
</dbReference>
<dbReference type="Pfam" id="PF07369">
    <property type="entry name" value="DUF1488"/>
    <property type="match status" value="1"/>
</dbReference>
<dbReference type="EMBL" id="JADRCP010000004">
    <property type="protein sequence ID" value="MBK5177716.1"/>
    <property type="molecule type" value="Genomic_DNA"/>
</dbReference>
<proteinExistence type="predicted"/>
<dbReference type="RefSeq" id="WP_228398948.1">
    <property type="nucleotide sequence ID" value="NZ_JADRCP010000004.1"/>
</dbReference>
<dbReference type="InterPro" id="IPR036692">
    <property type="entry name" value="Shew3726-like_sf"/>
</dbReference>